<keyword evidence="6 7" id="KW-0472">Membrane</keyword>
<evidence type="ECO:0000256" key="5">
    <source>
        <dbReference type="ARBA" id="ARBA00022989"/>
    </source>
</evidence>
<evidence type="ECO:0000256" key="6">
    <source>
        <dbReference type="ARBA" id="ARBA00023136"/>
    </source>
</evidence>
<comment type="similarity">
    <text evidence="7">Belongs to the binding-protein-dependent transport system permease family.</text>
</comment>
<sequence length="326" mass="36644">MVFNMTSYIFRRSMQMLISLFIVATLIFFLFRLMPGDPTAAMVDPSIPAEARQALIAQYGLDQSLWVQYQVFIKDLVKLDFGNSFYYKRSVTDILGDKLAATLILMFAAMIFAYGFGIFGGAWMAWRRGSFLESTAITMALVFRSAPTFWVGIIFIYFFSVQLGWFPSSGMRSPGAEVNSMFDLFFSWDFVKHLILPAIVASLLFLATPLLIMRNTMLEVLGEDFIEMARAKGLKERVILYRHAARNALLPVVTAGALFVGSAIGGQVLLEYVFSWPGLGQEIVLSAQRHDYPLAQGSFIIMAAMVMVMNLVADILYAYLDPRISY</sequence>
<evidence type="ECO:0000259" key="8">
    <source>
        <dbReference type="PROSITE" id="PS50928"/>
    </source>
</evidence>
<dbReference type="CDD" id="cd06261">
    <property type="entry name" value="TM_PBP2"/>
    <property type="match status" value="1"/>
</dbReference>
<dbReference type="Pfam" id="PF19300">
    <property type="entry name" value="BPD_transp_1_N"/>
    <property type="match status" value="1"/>
</dbReference>
<dbReference type="PANTHER" id="PTHR43163:SF2">
    <property type="entry name" value="ABC TRANSPORTER PERMEASE PROTEIN"/>
    <property type="match status" value="1"/>
</dbReference>
<proteinExistence type="inferred from homology"/>
<keyword evidence="4 7" id="KW-0812">Transmembrane</keyword>
<feature type="transmembrane region" description="Helical" evidence="7">
    <location>
        <begin position="248"/>
        <end position="270"/>
    </location>
</feature>
<feature type="transmembrane region" description="Helical" evidence="7">
    <location>
        <begin position="99"/>
        <end position="126"/>
    </location>
</feature>
<feature type="domain" description="ABC transmembrane type-1" evidence="8">
    <location>
        <begin position="99"/>
        <end position="313"/>
    </location>
</feature>
<dbReference type="PANTHER" id="PTHR43163">
    <property type="entry name" value="DIPEPTIDE TRANSPORT SYSTEM PERMEASE PROTEIN DPPB-RELATED"/>
    <property type="match status" value="1"/>
</dbReference>
<evidence type="ECO:0000256" key="1">
    <source>
        <dbReference type="ARBA" id="ARBA00004651"/>
    </source>
</evidence>
<dbReference type="Gene3D" id="1.10.3720.10">
    <property type="entry name" value="MetI-like"/>
    <property type="match status" value="1"/>
</dbReference>
<comment type="caution">
    <text evidence="9">The sequence shown here is derived from an EMBL/GenBank/DDBJ whole genome shotgun (WGS) entry which is preliminary data.</text>
</comment>
<dbReference type="InterPro" id="IPR000515">
    <property type="entry name" value="MetI-like"/>
</dbReference>
<dbReference type="AlphaFoldDB" id="A0A1S2LJP8"/>
<dbReference type="GO" id="GO:0055085">
    <property type="term" value="P:transmembrane transport"/>
    <property type="evidence" value="ECO:0007669"/>
    <property type="project" value="InterPro"/>
</dbReference>
<protein>
    <submittedName>
        <fullName evidence="9">Peptide ABC transporter permease</fullName>
    </submittedName>
</protein>
<feature type="transmembrane region" description="Helical" evidence="7">
    <location>
        <begin position="190"/>
        <end position="212"/>
    </location>
</feature>
<organism evidence="9">
    <name type="scientific">Anaerobacillus isosaccharinicus</name>
    <dbReference type="NCBI Taxonomy" id="1532552"/>
    <lineage>
        <taxon>Bacteria</taxon>
        <taxon>Bacillati</taxon>
        <taxon>Bacillota</taxon>
        <taxon>Bacilli</taxon>
        <taxon>Bacillales</taxon>
        <taxon>Bacillaceae</taxon>
        <taxon>Anaerobacillus</taxon>
    </lineage>
</organism>
<feature type="transmembrane region" description="Helical" evidence="7">
    <location>
        <begin position="147"/>
        <end position="166"/>
    </location>
</feature>
<dbReference type="GO" id="GO:0005886">
    <property type="term" value="C:plasma membrane"/>
    <property type="evidence" value="ECO:0007669"/>
    <property type="project" value="UniProtKB-SubCell"/>
</dbReference>
<reference evidence="9" key="1">
    <citation type="submission" date="2016-10" db="EMBL/GenBank/DDBJ databases">
        <title>Draft genome sequences of four alkaliphilic bacteria belonging to the Anaerobacillus genus.</title>
        <authorList>
            <person name="Bassil N.M."/>
            <person name="Lloyd J.R."/>
        </authorList>
    </citation>
    <scope>NUCLEOTIDE SEQUENCE [LARGE SCALE GENOMIC DNA]</scope>
    <source>
        <strain evidence="9">NB2006</strain>
    </source>
</reference>
<evidence type="ECO:0000256" key="2">
    <source>
        <dbReference type="ARBA" id="ARBA00022448"/>
    </source>
</evidence>
<dbReference type="Pfam" id="PF00528">
    <property type="entry name" value="BPD_transp_1"/>
    <property type="match status" value="1"/>
</dbReference>
<dbReference type="SUPFAM" id="SSF161098">
    <property type="entry name" value="MetI-like"/>
    <property type="match status" value="1"/>
</dbReference>
<evidence type="ECO:0000256" key="3">
    <source>
        <dbReference type="ARBA" id="ARBA00022475"/>
    </source>
</evidence>
<dbReference type="InterPro" id="IPR045621">
    <property type="entry name" value="BPD_transp_1_N"/>
</dbReference>
<dbReference type="PROSITE" id="PS50928">
    <property type="entry name" value="ABC_TM1"/>
    <property type="match status" value="1"/>
</dbReference>
<dbReference type="EMBL" id="LQXD01000132">
    <property type="protein sequence ID" value="OIJ11917.1"/>
    <property type="molecule type" value="Genomic_DNA"/>
</dbReference>
<comment type="subcellular location">
    <subcellularLocation>
        <location evidence="1 7">Cell membrane</location>
        <topology evidence="1 7">Multi-pass membrane protein</topology>
    </subcellularLocation>
</comment>
<evidence type="ECO:0000256" key="7">
    <source>
        <dbReference type="RuleBase" id="RU363032"/>
    </source>
</evidence>
<name>A0A1S2LJP8_9BACI</name>
<evidence type="ECO:0000256" key="4">
    <source>
        <dbReference type="ARBA" id="ARBA00022692"/>
    </source>
</evidence>
<keyword evidence="3" id="KW-1003">Cell membrane</keyword>
<feature type="transmembrane region" description="Helical" evidence="7">
    <location>
        <begin position="299"/>
        <end position="320"/>
    </location>
</feature>
<accession>A0A1S2LJP8</accession>
<keyword evidence="5 7" id="KW-1133">Transmembrane helix</keyword>
<gene>
    <name evidence="9" type="ORF">AWH56_15190</name>
</gene>
<evidence type="ECO:0000313" key="9">
    <source>
        <dbReference type="EMBL" id="OIJ11917.1"/>
    </source>
</evidence>
<keyword evidence="2 7" id="KW-0813">Transport</keyword>
<dbReference type="InterPro" id="IPR035906">
    <property type="entry name" value="MetI-like_sf"/>
</dbReference>